<organism evidence="1 2">
    <name type="scientific">Centaurea solstitialis</name>
    <name type="common">yellow star-thistle</name>
    <dbReference type="NCBI Taxonomy" id="347529"/>
    <lineage>
        <taxon>Eukaryota</taxon>
        <taxon>Viridiplantae</taxon>
        <taxon>Streptophyta</taxon>
        <taxon>Embryophyta</taxon>
        <taxon>Tracheophyta</taxon>
        <taxon>Spermatophyta</taxon>
        <taxon>Magnoliopsida</taxon>
        <taxon>eudicotyledons</taxon>
        <taxon>Gunneridae</taxon>
        <taxon>Pentapetalae</taxon>
        <taxon>asterids</taxon>
        <taxon>campanulids</taxon>
        <taxon>Asterales</taxon>
        <taxon>Asteraceae</taxon>
        <taxon>Carduoideae</taxon>
        <taxon>Cardueae</taxon>
        <taxon>Centaureinae</taxon>
        <taxon>Centaurea</taxon>
    </lineage>
</organism>
<sequence length="75" mass="8547">MFVKQAVAFVCGYLHYKSQLPPSDDTLNILSWSLSIRETILRVTRFRSADGGAVFGKPDGYFVNFYKKMVGRTNH</sequence>
<name>A0AA38SM41_9ASTR</name>
<accession>A0AA38SM41</accession>
<proteinExistence type="predicted"/>
<dbReference type="Proteomes" id="UP001172457">
    <property type="component" value="Chromosome 8"/>
</dbReference>
<protein>
    <submittedName>
        <fullName evidence="1">Uncharacterized protein</fullName>
    </submittedName>
</protein>
<dbReference type="AlphaFoldDB" id="A0AA38SM41"/>
<keyword evidence="2" id="KW-1185">Reference proteome</keyword>
<comment type="caution">
    <text evidence="1">The sequence shown here is derived from an EMBL/GenBank/DDBJ whole genome shotgun (WGS) entry which is preliminary data.</text>
</comment>
<evidence type="ECO:0000313" key="2">
    <source>
        <dbReference type="Proteomes" id="UP001172457"/>
    </source>
</evidence>
<gene>
    <name evidence="1" type="ORF">OSB04_031664</name>
</gene>
<reference evidence="1" key="1">
    <citation type="submission" date="2023-03" db="EMBL/GenBank/DDBJ databases">
        <title>Chromosome-scale reference genome and RAD-based genetic map of yellow starthistle (Centaurea solstitialis) reveal putative structural variation and QTLs associated with invader traits.</title>
        <authorList>
            <person name="Reatini B."/>
            <person name="Cang F.A."/>
            <person name="Jiang Q."/>
            <person name="Mckibben M.T.W."/>
            <person name="Barker M.S."/>
            <person name="Rieseberg L.H."/>
            <person name="Dlugosch K.M."/>
        </authorList>
    </citation>
    <scope>NUCLEOTIDE SEQUENCE</scope>
    <source>
        <strain evidence="1">CAN-66</strain>
        <tissue evidence="1">Leaf</tissue>
    </source>
</reference>
<evidence type="ECO:0000313" key="1">
    <source>
        <dbReference type="EMBL" id="KAJ9538931.1"/>
    </source>
</evidence>
<dbReference type="EMBL" id="JARYMX010000008">
    <property type="protein sequence ID" value="KAJ9538931.1"/>
    <property type="molecule type" value="Genomic_DNA"/>
</dbReference>